<dbReference type="EMBL" id="JBIMSN010000094">
    <property type="protein sequence ID" value="MFH5230902.1"/>
    <property type="molecule type" value="Genomic_DNA"/>
</dbReference>
<accession>A0ABW7KK05</accession>
<evidence type="ECO:0000313" key="2">
    <source>
        <dbReference type="EMBL" id="MFH5242371.1"/>
    </source>
</evidence>
<organism evidence="2 3">
    <name type="scientific">Antrihabitans spumae</name>
    <dbReference type="NCBI Taxonomy" id="3373370"/>
    <lineage>
        <taxon>Bacteria</taxon>
        <taxon>Bacillati</taxon>
        <taxon>Actinomycetota</taxon>
        <taxon>Actinomycetes</taxon>
        <taxon>Mycobacteriales</taxon>
        <taxon>Nocardiaceae</taxon>
        <taxon>Antrihabitans</taxon>
    </lineage>
</organism>
<comment type="caution">
    <text evidence="2">The sequence shown here is derived from an EMBL/GenBank/DDBJ whole genome shotgun (WGS) entry which is preliminary data.</text>
</comment>
<name>A0ABW7KK05_9NOCA</name>
<evidence type="ECO:0000313" key="3">
    <source>
        <dbReference type="Proteomes" id="UP001609176"/>
    </source>
</evidence>
<gene>
    <name evidence="2" type="ORF">ACHIPV_10820</name>
    <name evidence="1" type="ORF">ACHIRB_20375</name>
</gene>
<keyword evidence="4" id="KW-1185">Reference proteome</keyword>
<dbReference type="Proteomes" id="UP001609219">
    <property type="component" value="Unassembled WGS sequence"/>
</dbReference>
<dbReference type="Proteomes" id="UP001609176">
    <property type="component" value="Unassembled WGS sequence"/>
</dbReference>
<dbReference type="EMBL" id="JBIMSP010000013">
    <property type="protein sequence ID" value="MFH5242371.1"/>
    <property type="molecule type" value="Genomic_DNA"/>
</dbReference>
<dbReference type="RefSeq" id="WP_395124355.1">
    <property type="nucleotide sequence ID" value="NZ_JBIMSN010000094.1"/>
</dbReference>
<evidence type="ECO:0000313" key="1">
    <source>
        <dbReference type="EMBL" id="MFH5230902.1"/>
    </source>
</evidence>
<reference evidence="3 4" key="1">
    <citation type="submission" date="2024-10" db="EMBL/GenBank/DDBJ databases">
        <authorList>
            <person name="Riesco R."/>
        </authorList>
    </citation>
    <scope>NUCLEOTIDE SEQUENCE [LARGE SCALE GENOMIC DNA]</scope>
    <source>
        <strain evidence="2 3">NCIMB 15448</strain>
        <strain evidence="1 4">NCIMB 15450</strain>
    </source>
</reference>
<sequence>MRLTINRSQAAVKGMLGGHKGTQFTLSYQLQLTNEETQLVQQYKLMEYPLTWKTFQGDRFPDDTIASMIRGTTQTVGDVRTLLNNEDIVKDAVDELPILFKVCRTFGGSETIDYPRK</sequence>
<proteinExistence type="predicted"/>
<evidence type="ECO:0000313" key="4">
    <source>
        <dbReference type="Proteomes" id="UP001609219"/>
    </source>
</evidence>
<protein>
    <submittedName>
        <fullName evidence="2">Uncharacterized protein</fullName>
    </submittedName>
</protein>